<feature type="compositionally biased region" description="Polar residues" evidence="5">
    <location>
        <begin position="1"/>
        <end position="10"/>
    </location>
</feature>
<dbReference type="InterPro" id="IPR020846">
    <property type="entry name" value="MFS_dom"/>
</dbReference>
<protein>
    <submittedName>
        <fullName evidence="8">Major facilitator superfamily domain-containing protein</fullName>
    </submittedName>
</protein>
<feature type="compositionally biased region" description="Acidic residues" evidence="5">
    <location>
        <begin position="97"/>
        <end position="107"/>
    </location>
</feature>
<dbReference type="Gene3D" id="1.20.1720.10">
    <property type="entry name" value="Multidrug resistance protein D"/>
    <property type="match status" value="1"/>
</dbReference>
<keyword evidence="3 6" id="KW-1133">Transmembrane helix</keyword>
<dbReference type="PRINTS" id="PR01036">
    <property type="entry name" value="TCRTETB"/>
</dbReference>
<feature type="region of interest" description="Disordered" evidence="5">
    <location>
        <begin position="45"/>
        <end position="112"/>
    </location>
</feature>
<feature type="transmembrane region" description="Helical" evidence="6">
    <location>
        <begin position="423"/>
        <end position="441"/>
    </location>
</feature>
<accession>A0AAD9L721</accession>
<evidence type="ECO:0000313" key="8">
    <source>
        <dbReference type="EMBL" id="KAK1925865.1"/>
    </source>
</evidence>
<dbReference type="EMBL" id="JAODAN010000003">
    <property type="protein sequence ID" value="KAK1925865.1"/>
    <property type="molecule type" value="Genomic_DNA"/>
</dbReference>
<feature type="transmembrane region" description="Helical" evidence="6">
    <location>
        <begin position="192"/>
        <end position="211"/>
    </location>
</feature>
<evidence type="ECO:0000259" key="7">
    <source>
        <dbReference type="PROSITE" id="PS50850"/>
    </source>
</evidence>
<evidence type="ECO:0000256" key="3">
    <source>
        <dbReference type="ARBA" id="ARBA00022989"/>
    </source>
</evidence>
<feature type="transmembrane region" description="Helical" evidence="6">
    <location>
        <begin position="453"/>
        <end position="472"/>
    </location>
</feature>
<evidence type="ECO:0000256" key="1">
    <source>
        <dbReference type="ARBA" id="ARBA00004141"/>
    </source>
</evidence>
<feature type="transmembrane region" description="Helical" evidence="6">
    <location>
        <begin position="277"/>
        <end position="298"/>
    </location>
</feature>
<feature type="transmembrane region" description="Helical" evidence="6">
    <location>
        <begin position="586"/>
        <end position="607"/>
    </location>
</feature>
<dbReference type="CDD" id="cd17502">
    <property type="entry name" value="MFS_Azr1_MDR_like"/>
    <property type="match status" value="1"/>
</dbReference>
<evidence type="ECO:0000256" key="4">
    <source>
        <dbReference type="ARBA" id="ARBA00023136"/>
    </source>
</evidence>
<feature type="transmembrane region" description="Helical" evidence="6">
    <location>
        <begin position="319"/>
        <end position="337"/>
    </location>
</feature>
<keyword evidence="2 6" id="KW-0812">Transmembrane</keyword>
<gene>
    <name evidence="8" type="ORF">DB88DRAFT_524253</name>
</gene>
<feature type="domain" description="Major facilitator superfamily (MFS) profile" evidence="7">
    <location>
        <begin position="118"/>
        <end position="612"/>
    </location>
</feature>
<feature type="region of interest" description="Disordered" evidence="5">
    <location>
        <begin position="1"/>
        <end position="29"/>
    </location>
</feature>
<keyword evidence="4 6" id="KW-0472">Membrane</keyword>
<proteinExistence type="predicted"/>
<dbReference type="GO" id="GO:0005886">
    <property type="term" value="C:plasma membrane"/>
    <property type="evidence" value="ECO:0007669"/>
    <property type="project" value="TreeGrafter"/>
</dbReference>
<dbReference type="PROSITE" id="PS50850">
    <property type="entry name" value="MFS"/>
    <property type="match status" value="1"/>
</dbReference>
<dbReference type="InterPro" id="IPR011701">
    <property type="entry name" value="MFS"/>
</dbReference>
<evidence type="ECO:0000313" key="9">
    <source>
        <dbReference type="Proteomes" id="UP001182556"/>
    </source>
</evidence>
<dbReference type="PANTHER" id="PTHR23501:SF102">
    <property type="entry name" value="DRUG TRANSPORTER, PUTATIVE (AFU_ORTHOLOGUE AFUA_3G08530)-RELATED"/>
    <property type="match status" value="1"/>
</dbReference>
<evidence type="ECO:0000256" key="6">
    <source>
        <dbReference type="SAM" id="Phobius"/>
    </source>
</evidence>
<comment type="subcellular location">
    <subcellularLocation>
        <location evidence="1">Membrane</location>
        <topology evidence="1">Multi-pass membrane protein</topology>
    </subcellularLocation>
</comment>
<dbReference type="Gene3D" id="1.20.1250.20">
    <property type="entry name" value="MFS general substrate transporter like domains"/>
    <property type="match status" value="1"/>
</dbReference>
<evidence type="ECO:0000256" key="5">
    <source>
        <dbReference type="SAM" id="MobiDB-lite"/>
    </source>
</evidence>
<reference evidence="8" key="1">
    <citation type="submission" date="2023-02" db="EMBL/GenBank/DDBJ databases">
        <title>Identification and recombinant expression of a fungal hydrolase from Papiliotrema laurentii that hydrolyzes apple cutin and clears colloidal polyester polyurethane.</title>
        <authorList>
            <consortium name="DOE Joint Genome Institute"/>
            <person name="Roman V.A."/>
            <person name="Bojanowski C."/>
            <person name="Crable B.R."/>
            <person name="Wagner D.N."/>
            <person name="Hung C.S."/>
            <person name="Nadeau L.J."/>
            <person name="Schratz L."/>
            <person name="Haridas S."/>
            <person name="Pangilinan J."/>
            <person name="Lipzen A."/>
            <person name="Na H."/>
            <person name="Yan M."/>
            <person name="Ng V."/>
            <person name="Grigoriev I.V."/>
            <person name="Spatafora J.W."/>
            <person name="Barlow D."/>
            <person name="Biffinger J."/>
            <person name="Kelley-Loughnane N."/>
            <person name="Varaljay V.A."/>
            <person name="Crookes-Goodson W.J."/>
        </authorList>
    </citation>
    <scope>NUCLEOTIDE SEQUENCE</scope>
    <source>
        <strain evidence="8">5307AH</strain>
    </source>
</reference>
<dbReference type="AlphaFoldDB" id="A0AAD9L721"/>
<dbReference type="PANTHER" id="PTHR23501">
    <property type="entry name" value="MAJOR FACILITATOR SUPERFAMILY"/>
    <property type="match status" value="1"/>
</dbReference>
<organism evidence="8 9">
    <name type="scientific">Papiliotrema laurentii</name>
    <name type="common">Cryptococcus laurentii</name>
    <dbReference type="NCBI Taxonomy" id="5418"/>
    <lineage>
        <taxon>Eukaryota</taxon>
        <taxon>Fungi</taxon>
        <taxon>Dikarya</taxon>
        <taxon>Basidiomycota</taxon>
        <taxon>Agaricomycotina</taxon>
        <taxon>Tremellomycetes</taxon>
        <taxon>Tremellales</taxon>
        <taxon>Rhynchogastremaceae</taxon>
        <taxon>Papiliotrema</taxon>
    </lineage>
</organism>
<feature type="transmembrane region" description="Helical" evidence="6">
    <location>
        <begin position="349"/>
        <end position="368"/>
    </location>
</feature>
<comment type="caution">
    <text evidence="8">The sequence shown here is derived from an EMBL/GenBank/DDBJ whole genome shotgun (WGS) entry which is preliminary data.</text>
</comment>
<dbReference type="SUPFAM" id="SSF103473">
    <property type="entry name" value="MFS general substrate transporter"/>
    <property type="match status" value="1"/>
</dbReference>
<feature type="transmembrane region" description="Helical" evidence="6">
    <location>
        <begin position="388"/>
        <end position="411"/>
    </location>
</feature>
<feature type="transmembrane region" description="Helical" evidence="6">
    <location>
        <begin position="517"/>
        <end position="538"/>
    </location>
</feature>
<dbReference type="Proteomes" id="UP001182556">
    <property type="component" value="Unassembled WGS sequence"/>
</dbReference>
<sequence length="654" mass="69780">MSAYKTSTPQPGIIRVPTNTSSHIPLSVPTDLAASGGMLDEIERQVSRRTISETRVPTLGGGGMAGLVMTRREDEKVEEGEGEGKGEGEGEGKAEGEGEGEGEEEEVPTQPKNNMFLVTSALMLITFVSALDSTIVVTALPTIAGDLQASHAEYSWIGTASHPSGTCSYLLGQTILTPINGRVSDITGRKPMLYTSTLFLMVFSALCGSAQNITWLIAARFFAGLGGGAIVSLSIIVISDLVPMADRAAYQGYMGASYAVAGVLGPIIGGVITSKSTWRWCFYLNLPTCGAALVALFFSLKLNRPKGHDLEQLRRSFDFVGLVSLMVGAALLIVGFANAADFGFGGPTSYAFIVSGGVVIIGAIVHSLTTTRNAIIPPRMLKNRTTLFFSLGSFMNSLIFMPVMFLLPQYFQGVRGLDSEKSGQAIIPFSVTISIGTIVAGQLTSRYHLTRPLIWTGFGLACIGYILFATLLNPHTGFATQLGIQVIASAGVGLAIQTPMMVIQAAMPFEDMAASMSAWILMRSVAAAVGVAVFSALLNSEMRTRFSRIDGFGTAFDVPKGVEGYQKLQHLPGPLKATVLDAFAQSFRLCWIVAAVLLAAALFLTLWTKNYALIDNSPSARSTTPHRAEETPRSRTILPTFLRRSPWGEKPTEG</sequence>
<feature type="transmembrane region" description="Helical" evidence="6">
    <location>
        <begin position="478"/>
        <end position="496"/>
    </location>
</feature>
<dbReference type="Pfam" id="PF07690">
    <property type="entry name" value="MFS_1"/>
    <property type="match status" value="1"/>
</dbReference>
<feature type="transmembrane region" description="Helical" evidence="6">
    <location>
        <begin position="250"/>
        <end position="271"/>
    </location>
</feature>
<dbReference type="GO" id="GO:0022857">
    <property type="term" value="F:transmembrane transporter activity"/>
    <property type="evidence" value="ECO:0007669"/>
    <property type="project" value="InterPro"/>
</dbReference>
<keyword evidence="9" id="KW-1185">Reference proteome</keyword>
<name>A0AAD9L721_PAPLA</name>
<evidence type="ECO:0000256" key="2">
    <source>
        <dbReference type="ARBA" id="ARBA00022692"/>
    </source>
</evidence>
<dbReference type="InterPro" id="IPR036259">
    <property type="entry name" value="MFS_trans_sf"/>
</dbReference>
<feature type="transmembrane region" description="Helical" evidence="6">
    <location>
        <begin position="217"/>
        <end position="238"/>
    </location>
</feature>
<feature type="compositionally biased region" description="Basic and acidic residues" evidence="5">
    <location>
        <begin position="82"/>
        <end position="96"/>
    </location>
</feature>